<feature type="compositionally biased region" description="Basic and acidic residues" evidence="1">
    <location>
        <begin position="422"/>
        <end position="431"/>
    </location>
</feature>
<feature type="domain" description="Protein-glutamine gamma-glutamyltransferase-like C-terminal" evidence="3">
    <location>
        <begin position="468"/>
        <end position="526"/>
    </location>
</feature>
<keyword evidence="2" id="KW-0812">Transmembrane</keyword>
<organism evidence="4 5">
    <name type="scientific">Halovenus rubra</name>
    <dbReference type="NCBI Taxonomy" id="869890"/>
    <lineage>
        <taxon>Archaea</taxon>
        <taxon>Methanobacteriati</taxon>
        <taxon>Methanobacteriota</taxon>
        <taxon>Stenosarchaea group</taxon>
        <taxon>Halobacteria</taxon>
        <taxon>Halobacteriales</taxon>
        <taxon>Haloarculaceae</taxon>
        <taxon>Halovenus</taxon>
    </lineage>
</organism>
<feature type="transmembrane region" description="Helical" evidence="2">
    <location>
        <begin position="302"/>
        <end position="325"/>
    </location>
</feature>
<feature type="compositionally biased region" description="Polar residues" evidence="1">
    <location>
        <begin position="57"/>
        <end position="67"/>
    </location>
</feature>
<dbReference type="AlphaFoldDB" id="A0ABD5X8A1"/>
<keyword evidence="2" id="KW-1133">Transmembrane helix</keyword>
<evidence type="ECO:0000256" key="1">
    <source>
        <dbReference type="SAM" id="MobiDB-lite"/>
    </source>
</evidence>
<sequence>MRARRNLLLVFVCIVGILLVAATLPAADPRVDPPGERASGDWENVIETPERAGGESTPETEQTTLGESPTDLDPIVNGTLVPGERAQAGVSKSQLEASGHQRVTMLVDGKRVGAVTPERMASFSVPREAKSVNITVEDTGDSARFQTVTDVQIETRGFRVPGERIDIKGTIGEHNISNAAVLVDGETVTTTDADGKATIELPKTSEDLSLQVKRDILSGNHTVEMPDPEVSFSTPVYFPGAPTHISVSADGKSIQNATVSVGNTTTTTGNGGGTFLRLPVSDEVTVTATVGEEQVTTTVSNLYLRTTLILLVIPGLLLGIVWSYLRFIPEQRHVGRALSELMLVLASLLAGITAAIARTVDSVTAIRLSRISFPSLAKPSLSILTSTDKRSLSFPSFTGLIESVFSTGTSTETSLTETIEDAFSRDEKTDQSEMSETEDETPAVADEETQSPDRQTVLRKHWHMFLDHANVSNRETRTPGEVARYALSAGYPQESVQSLLSLFRDVEYGGTEPSESDVADAQTAVDTLGDYDPEEDSK</sequence>
<dbReference type="Pfam" id="PF13559">
    <property type="entry name" value="DUF4129"/>
    <property type="match status" value="1"/>
</dbReference>
<dbReference type="InterPro" id="IPR025403">
    <property type="entry name" value="TgpA-like_C"/>
</dbReference>
<evidence type="ECO:0000259" key="3">
    <source>
        <dbReference type="Pfam" id="PF13559"/>
    </source>
</evidence>
<dbReference type="Proteomes" id="UP001596414">
    <property type="component" value="Unassembled WGS sequence"/>
</dbReference>
<dbReference type="EMBL" id="JBHSZQ010000050">
    <property type="protein sequence ID" value="MFC7127511.1"/>
    <property type="molecule type" value="Genomic_DNA"/>
</dbReference>
<evidence type="ECO:0000313" key="5">
    <source>
        <dbReference type="Proteomes" id="UP001596414"/>
    </source>
</evidence>
<feature type="region of interest" description="Disordered" evidence="1">
    <location>
        <begin position="421"/>
        <end position="453"/>
    </location>
</feature>
<evidence type="ECO:0000313" key="4">
    <source>
        <dbReference type="EMBL" id="MFC7127511.1"/>
    </source>
</evidence>
<proteinExistence type="predicted"/>
<protein>
    <submittedName>
        <fullName evidence="4">DUF4129 domain-containing protein</fullName>
    </submittedName>
</protein>
<name>A0ABD5X8A1_9EURY</name>
<evidence type="ECO:0000256" key="2">
    <source>
        <dbReference type="SAM" id="Phobius"/>
    </source>
</evidence>
<feature type="compositionally biased region" description="Basic and acidic residues" evidence="1">
    <location>
        <begin position="29"/>
        <end position="40"/>
    </location>
</feature>
<feature type="compositionally biased region" description="Acidic residues" evidence="1">
    <location>
        <begin position="433"/>
        <end position="450"/>
    </location>
</feature>
<feature type="region of interest" description="Disordered" evidence="1">
    <location>
        <begin position="509"/>
        <end position="538"/>
    </location>
</feature>
<feature type="compositionally biased region" description="Acidic residues" evidence="1">
    <location>
        <begin position="529"/>
        <end position="538"/>
    </location>
</feature>
<keyword evidence="2" id="KW-0472">Membrane</keyword>
<feature type="transmembrane region" description="Helical" evidence="2">
    <location>
        <begin position="337"/>
        <end position="357"/>
    </location>
</feature>
<gene>
    <name evidence="4" type="ORF">ACFQJ7_16055</name>
</gene>
<accession>A0ABD5X8A1</accession>
<feature type="region of interest" description="Disordered" evidence="1">
    <location>
        <begin position="27"/>
        <end position="74"/>
    </location>
</feature>
<dbReference type="RefSeq" id="WP_267639073.1">
    <property type="nucleotide sequence ID" value="NZ_JAODIY010000048.1"/>
</dbReference>
<comment type="caution">
    <text evidence="4">The sequence shown here is derived from an EMBL/GenBank/DDBJ whole genome shotgun (WGS) entry which is preliminary data.</text>
</comment>
<reference evidence="4 5" key="1">
    <citation type="journal article" date="2014" name="Int. J. Syst. Evol. Microbiol.">
        <title>Complete genome sequence of Corynebacterium casei LMG S-19264T (=DSM 44701T), isolated from a smear-ripened cheese.</title>
        <authorList>
            <consortium name="US DOE Joint Genome Institute (JGI-PGF)"/>
            <person name="Walter F."/>
            <person name="Albersmeier A."/>
            <person name="Kalinowski J."/>
            <person name="Ruckert C."/>
        </authorList>
    </citation>
    <scope>NUCLEOTIDE SEQUENCE [LARGE SCALE GENOMIC DNA]</scope>
    <source>
        <strain evidence="4 5">CGMCC 4.7215</strain>
    </source>
</reference>